<keyword evidence="2" id="KW-1185">Reference proteome</keyword>
<protein>
    <submittedName>
        <fullName evidence="1">Uncharacterized protein</fullName>
    </submittedName>
</protein>
<dbReference type="Proteomes" id="UP001371305">
    <property type="component" value="Unassembled WGS sequence"/>
</dbReference>
<evidence type="ECO:0000313" key="2">
    <source>
        <dbReference type="Proteomes" id="UP001371305"/>
    </source>
</evidence>
<name>A0ABU9AYM0_9BACT</name>
<dbReference type="EMBL" id="JBBUKT010000005">
    <property type="protein sequence ID" value="MEK7951735.1"/>
    <property type="molecule type" value="Genomic_DNA"/>
</dbReference>
<gene>
    <name evidence="1" type="ORF">WKV53_14550</name>
</gene>
<evidence type="ECO:0000313" key="1">
    <source>
        <dbReference type="EMBL" id="MEK7951735.1"/>
    </source>
</evidence>
<sequence>MDVFVIFKPGSGIILDPRPVLNYFKSKGYKESDDRILIGGWPVQFLPPRGKLEEEAMRNAITLEDDAGPPLRVFSAEYIAAVALKTGRAKDFSRLLQFWESAALDRSQFKEIVSRHELTEKWLVFKKKFDLTEP</sequence>
<proteinExistence type="predicted"/>
<dbReference type="RefSeq" id="WP_341405429.1">
    <property type="nucleotide sequence ID" value="NZ_JBBUKT010000005.1"/>
</dbReference>
<accession>A0ABU9AYM0</accession>
<organism evidence="1 2">
    <name type="scientific">Luteolibacter soli</name>
    <dbReference type="NCBI Taxonomy" id="3135280"/>
    <lineage>
        <taxon>Bacteria</taxon>
        <taxon>Pseudomonadati</taxon>
        <taxon>Verrucomicrobiota</taxon>
        <taxon>Verrucomicrobiia</taxon>
        <taxon>Verrucomicrobiales</taxon>
        <taxon>Verrucomicrobiaceae</taxon>
        <taxon>Luteolibacter</taxon>
    </lineage>
</organism>
<reference evidence="1 2" key="1">
    <citation type="submission" date="2024-04" db="EMBL/GenBank/DDBJ databases">
        <title>Luteolibacter sp. isolated from soil.</title>
        <authorList>
            <person name="An J."/>
        </authorList>
    </citation>
    <scope>NUCLEOTIDE SEQUENCE [LARGE SCALE GENOMIC DNA]</scope>
    <source>
        <strain evidence="1 2">Y139</strain>
    </source>
</reference>
<comment type="caution">
    <text evidence="1">The sequence shown here is derived from an EMBL/GenBank/DDBJ whole genome shotgun (WGS) entry which is preliminary data.</text>
</comment>